<evidence type="ECO:0000256" key="6">
    <source>
        <dbReference type="SAM" id="SignalP"/>
    </source>
</evidence>
<evidence type="ECO:0000256" key="5">
    <source>
        <dbReference type="ARBA" id="ARBA00023237"/>
    </source>
</evidence>
<dbReference type="Pfam" id="PF06629">
    <property type="entry name" value="MipA"/>
    <property type="match status" value="1"/>
</dbReference>
<proteinExistence type="inferred from homology"/>
<feature type="chain" id="PRO_5015411131" evidence="6">
    <location>
        <begin position="23"/>
        <end position="253"/>
    </location>
</feature>
<name>A0A2S6Z7I2_9XANT</name>
<comment type="similarity">
    <text evidence="2">Belongs to the MipA/OmpV family.</text>
</comment>
<dbReference type="PANTHER" id="PTHR38776:SF1">
    <property type="entry name" value="MLTA-INTERACTING PROTEIN-RELATED"/>
    <property type="match status" value="1"/>
</dbReference>
<reference evidence="7 8" key="1">
    <citation type="submission" date="2016-08" db="EMBL/GenBank/DDBJ databases">
        <title>Evolution of the type three secretion system and type three effector repertoires in Xanthomonas.</title>
        <authorList>
            <person name="Merda D."/>
            <person name="Briand M."/>
            <person name="Bosis E."/>
            <person name="Rousseau C."/>
            <person name="Portier P."/>
            <person name="Jacques M.-A."/>
            <person name="Fischer-Le Saux M."/>
        </authorList>
    </citation>
    <scope>NUCLEOTIDE SEQUENCE [LARGE SCALE GENOMIC DNA]</scope>
    <source>
        <strain evidence="7 8">CFBP 3122</strain>
    </source>
</reference>
<evidence type="ECO:0000256" key="2">
    <source>
        <dbReference type="ARBA" id="ARBA00005722"/>
    </source>
</evidence>
<accession>A0A2S6Z7I2</accession>
<sequence>MWTRSFIAATALATAWVPSAFAQDTQRNEEGARWSAGIGAVVLDQPYRDFDREIFPLPIISYESKWISATVPVLDFKFFSTENLSLRARVRLSGDGYNADDSPFMTGMDDRSRSLWAGGALIWKTELANLSAEVLADTMGNSKGARAKVQIDRRFSAGKFGFTPRLAAEWVDDKFVDYYYGVRQSEALAGRPFYEGTATTNIQFGLRMDYLPSRHHAMFIDLGATRVGSTIEDSPLVDKTTSTTIALGYAYRF</sequence>
<gene>
    <name evidence="7" type="ORF">XaplCFBP3122_06385</name>
</gene>
<evidence type="ECO:0000313" key="7">
    <source>
        <dbReference type="EMBL" id="PPT77577.1"/>
    </source>
</evidence>
<comment type="caution">
    <text evidence="7">The sequence shown here is derived from an EMBL/GenBank/DDBJ whole genome shotgun (WGS) entry which is preliminary data.</text>
</comment>
<dbReference type="InterPro" id="IPR010583">
    <property type="entry name" value="MipA"/>
</dbReference>
<evidence type="ECO:0000256" key="1">
    <source>
        <dbReference type="ARBA" id="ARBA00004442"/>
    </source>
</evidence>
<organism evidence="7 8">
    <name type="scientific">Xanthomonas arboricola pv. populi</name>
    <dbReference type="NCBI Taxonomy" id="487823"/>
    <lineage>
        <taxon>Bacteria</taxon>
        <taxon>Pseudomonadati</taxon>
        <taxon>Pseudomonadota</taxon>
        <taxon>Gammaproteobacteria</taxon>
        <taxon>Lysobacterales</taxon>
        <taxon>Lysobacteraceae</taxon>
        <taxon>Xanthomonas</taxon>
    </lineage>
</organism>
<dbReference type="AlphaFoldDB" id="A0A2S6Z7I2"/>
<keyword evidence="4" id="KW-0472">Membrane</keyword>
<feature type="signal peptide" evidence="6">
    <location>
        <begin position="1"/>
        <end position="22"/>
    </location>
</feature>
<protein>
    <submittedName>
        <fullName evidence="7">MipA/OmpV family protein</fullName>
    </submittedName>
</protein>
<dbReference type="Proteomes" id="UP000238270">
    <property type="component" value="Unassembled WGS sequence"/>
</dbReference>
<comment type="subcellular location">
    <subcellularLocation>
        <location evidence="1">Cell outer membrane</location>
    </subcellularLocation>
</comment>
<evidence type="ECO:0000256" key="4">
    <source>
        <dbReference type="ARBA" id="ARBA00023136"/>
    </source>
</evidence>
<dbReference type="EMBL" id="MIGV01000004">
    <property type="protein sequence ID" value="PPT77577.1"/>
    <property type="molecule type" value="Genomic_DNA"/>
</dbReference>
<evidence type="ECO:0000313" key="8">
    <source>
        <dbReference type="Proteomes" id="UP000238270"/>
    </source>
</evidence>
<dbReference type="GO" id="GO:0009252">
    <property type="term" value="P:peptidoglycan biosynthetic process"/>
    <property type="evidence" value="ECO:0007669"/>
    <property type="project" value="TreeGrafter"/>
</dbReference>
<keyword evidence="3 6" id="KW-0732">Signal</keyword>
<dbReference type="GO" id="GO:0009279">
    <property type="term" value="C:cell outer membrane"/>
    <property type="evidence" value="ECO:0007669"/>
    <property type="project" value="UniProtKB-SubCell"/>
</dbReference>
<dbReference type="PANTHER" id="PTHR38776">
    <property type="entry name" value="MLTA-INTERACTING PROTEIN-RELATED"/>
    <property type="match status" value="1"/>
</dbReference>
<evidence type="ECO:0000256" key="3">
    <source>
        <dbReference type="ARBA" id="ARBA00022729"/>
    </source>
</evidence>
<keyword evidence="5" id="KW-0998">Cell outer membrane</keyword>